<gene>
    <name evidence="1" type="ORF">CY34DRAFT_19780</name>
</gene>
<accession>A0A0D0A092</accession>
<sequence>MQSPIWPEQQYWDNLALWTSDMQDSGTLSSSPFNFLSWLTEKLDTTYKAEAAVDN</sequence>
<evidence type="ECO:0000313" key="2">
    <source>
        <dbReference type="Proteomes" id="UP000054485"/>
    </source>
</evidence>
<dbReference type="OrthoDB" id="1653034at2759"/>
<dbReference type="EMBL" id="KN836855">
    <property type="protein sequence ID" value="KIK31579.1"/>
    <property type="molecule type" value="Genomic_DNA"/>
</dbReference>
<name>A0A0D0A092_9AGAM</name>
<dbReference type="InParanoid" id="A0A0D0A092"/>
<organism evidence="1 2">
    <name type="scientific">Suillus luteus UH-Slu-Lm8-n1</name>
    <dbReference type="NCBI Taxonomy" id="930992"/>
    <lineage>
        <taxon>Eukaryota</taxon>
        <taxon>Fungi</taxon>
        <taxon>Dikarya</taxon>
        <taxon>Basidiomycota</taxon>
        <taxon>Agaricomycotina</taxon>
        <taxon>Agaricomycetes</taxon>
        <taxon>Agaricomycetidae</taxon>
        <taxon>Boletales</taxon>
        <taxon>Suillineae</taxon>
        <taxon>Suillaceae</taxon>
        <taxon>Suillus</taxon>
    </lineage>
</organism>
<reference evidence="1 2" key="1">
    <citation type="submission" date="2014-04" db="EMBL/GenBank/DDBJ databases">
        <authorList>
            <consortium name="DOE Joint Genome Institute"/>
            <person name="Kuo A."/>
            <person name="Ruytinx J."/>
            <person name="Rineau F."/>
            <person name="Colpaert J."/>
            <person name="Kohler A."/>
            <person name="Nagy L.G."/>
            <person name="Floudas D."/>
            <person name="Copeland A."/>
            <person name="Barry K.W."/>
            <person name="Cichocki N."/>
            <person name="Veneault-Fourrey C."/>
            <person name="LaButti K."/>
            <person name="Lindquist E.A."/>
            <person name="Lipzen A."/>
            <person name="Lundell T."/>
            <person name="Morin E."/>
            <person name="Murat C."/>
            <person name="Sun H."/>
            <person name="Tunlid A."/>
            <person name="Henrissat B."/>
            <person name="Grigoriev I.V."/>
            <person name="Hibbett D.S."/>
            <person name="Martin F."/>
            <person name="Nordberg H.P."/>
            <person name="Cantor M.N."/>
            <person name="Hua S.X."/>
        </authorList>
    </citation>
    <scope>NUCLEOTIDE SEQUENCE [LARGE SCALE GENOMIC DNA]</scope>
    <source>
        <strain evidence="1 2">UH-Slu-Lm8-n1</strain>
    </source>
</reference>
<proteinExistence type="predicted"/>
<protein>
    <submittedName>
        <fullName evidence="1">Uncharacterized protein</fullName>
    </submittedName>
</protein>
<reference evidence="2" key="2">
    <citation type="submission" date="2015-01" db="EMBL/GenBank/DDBJ databases">
        <title>Evolutionary Origins and Diversification of the Mycorrhizal Mutualists.</title>
        <authorList>
            <consortium name="DOE Joint Genome Institute"/>
            <consortium name="Mycorrhizal Genomics Consortium"/>
            <person name="Kohler A."/>
            <person name="Kuo A."/>
            <person name="Nagy L.G."/>
            <person name="Floudas D."/>
            <person name="Copeland A."/>
            <person name="Barry K.W."/>
            <person name="Cichocki N."/>
            <person name="Veneault-Fourrey C."/>
            <person name="LaButti K."/>
            <person name="Lindquist E.A."/>
            <person name="Lipzen A."/>
            <person name="Lundell T."/>
            <person name="Morin E."/>
            <person name="Murat C."/>
            <person name="Riley R."/>
            <person name="Ohm R."/>
            <person name="Sun H."/>
            <person name="Tunlid A."/>
            <person name="Henrissat B."/>
            <person name="Grigoriev I.V."/>
            <person name="Hibbett D.S."/>
            <person name="Martin F."/>
        </authorList>
    </citation>
    <scope>NUCLEOTIDE SEQUENCE [LARGE SCALE GENOMIC DNA]</scope>
    <source>
        <strain evidence="2">UH-Slu-Lm8-n1</strain>
    </source>
</reference>
<keyword evidence="2" id="KW-1185">Reference proteome</keyword>
<dbReference type="HOGENOM" id="CLU_3033936_0_0_1"/>
<dbReference type="AlphaFoldDB" id="A0A0D0A092"/>
<evidence type="ECO:0000313" key="1">
    <source>
        <dbReference type="EMBL" id="KIK31579.1"/>
    </source>
</evidence>
<dbReference type="Proteomes" id="UP000054485">
    <property type="component" value="Unassembled WGS sequence"/>
</dbReference>